<dbReference type="Proteomes" id="UP001108029">
    <property type="component" value="Unassembled WGS sequence"/>
</dbReference>
<accession>A0A9Q3VNB5</accession>
<feature type="transmembrane region" description="Helical" evidence="2">
    <location>
        <begin position="26"/>
        <end position="49"/>
    </location>
</feature>
<dbReference type="RefSeq" id="WP_232651223.1">
    <property type="nucleotide sequence ID" value="NZ_JAJSBI010000014.1"/>
</dbReference>
<evidence type="ECO:0000256" key="2">
    <source>
        <dbReference type="SAM" id="Phobius"/>
    </source>
</evidence>
<feature type="region of interest" description="Disordered" evidence="1">
    <location>
        <begin position="218"/>
        <end position="310"/>
    </location>
</feature>
<protein>
    <submittedName>
        <fullName evidence="3">DUF6230 family protein</fullName>
    </submittedName>
</protein>
<keyword evidence="4" id="KW-1185">Reference proteome</keyword>
<evidence type="ECO:0000313" key="4">
    <source>
        <dbReference type="Proteomes" id="UP001108029"/>
    </source>
</evidence>
<dbReference type="Pfam" id="PF19741">
    <property type="entry name" value="DUF6230"/>
    <property type="match status" value="1"/>
</dbReference>
<dbReference type="EMBL" id="JAJSBI010000014">
    <property type="protein sequence ID" value="MCD9877083.1"/>
    <property type="molecule type" value="Genomic_DNA"/>
</dbReference>
<name>A0A9Q3VNB5_9ACTN</name>
<evidence type="ECO:0000256" key="1">
    <source>
        <dbReference type="SAM" id="MobiDB-lite"/>
    </source>
</evidence>
<keyword evidence="2" id="KW-0812">Transmembrane</keyword>
<keyword evidence="2" id="KW-1133">Transmembrane helix</keyword>
<gene>
    <name evidence="3" type="ORF">LJ657_26310</name>
</gene>
<proteinExistence type="predicted"/>
<feature type="compositionally biased region" description="Basic and acidic residues" evidence="1">
    <location>
        <begin position="229"/>
        <end position="310"/>
    </location>
</feature>
<comment type="caution">
    <text evidence="3">The sequence shown here is derived from an EMBL/GenBank/DDBJ whole genome shotgun (WGS) entry which is preliminary data.</text>
</comment>
<dbReference type="InterPro" id="IPR046198">
    <property type="entry name" value="DUF6230"/>
</dbReference>
<evidence type="ECO:0000313" key="3">
    <source>
        <dbReference type="EMBL" id="MCD9877083.1"/>
    </source>
</evidence>
<reference evidence="3" key="1">
    <citation type="submission" date="2021-12" db="EMBL/GenBank/DDBJ databases">
        <authorList>
            <person name="Lee J.-H."/>
            <person name="Kim S.-B."/>
        </authorList>
    </citation>
    <scope>NUCLEOTIDE SEQUENCE</scope>
    <source>
        <strain evidence="3">NR30</strain>
    </source>
</reference>
<organism evidence="3 4">
    <name type="scientific">Streptomyces guryensis</name>
    <dbReference type="NCBI Taxonomy" id="2886947"/>
    <lineage>
        <taxon>Bacteria</taxon>
        <taxon>Bacillati</taxon>
        <taxon>Actinomycetota</taxon>
        <taxon>Actinomycetes</taxon>
        <taxon>Kitasatosporales</taxon>
        <taxon>Streptomycetaceae</taxon>
        <taxon>Streptomyces</taxon>
    </lineage>
</organism>
<dbReference type="AlphaFoldDB" id="A0A9Q3VNB5"/>
<keyword evidence="2" id="KW-0472">Membrane</keyword>
<sequence length="310" mass="32424">MTSDVDSATQTAVSTRLTGHTRWRRLAVAMVPTLLVSASLCTAMARGALAASFGVSPNSFTVSGESFQISASTLDGQGFVQFGVLDRGAHASYPEALSGIRSADLYDLCQSVVQDVPVLGPVTLRLTSGSGGTPAHADRLVADSHDLRGDAVFHNINIGQDAATVQGVPGVHGEPGGFGEQADTVRIDDLRQQTRSVSAATFRLPGLHLSVQVGSNPCFDADGDGGADPSDHHGSDADQSDHHGSDPDHAPHHGSDPNHAHHHGSDPDHAPHHGSDPNHAHHHGSDPNHAHHHGSDPDHAHHHTSGDRRE</sequence>